<feature type="region of interest" description="Disordered" evidence="4">
    <location>
        <begin position="720"/>
        <end position="742"/>
    </location>
</feature>
<evidence type="ECO:0000256" key="6">
    <source>
        <dbReference type="SAM" id="SignalP"/>
    </source>
</evidence>
<feature type="signal peptide" evidence="6">
    <location>
        <begin position="1"/>
        <end position="30"/>
    </location>
</feature>
<feature type="region of interest" description="Disordered" evidence="4">
    <location>
        <begin position="799"/>
        <end position="820"/>
    </location>
</feature>
<keyword evidence="5" id="KW-0472">Membrane</keyword>
<dbReference type="GO" id="GO:0005886">
    <property type="term" value="C:plasma membrane"/>
    <property type="evidence" value="ECO:0007669"/>
    <property type="project" value="TreeGrafter"/>
</dbReference>
<dbReference type="EMBL" id="JYDR01000013">
    <property type="protein sequence ID" value="KRY76150.1"/>
    <property type="molecule type" value="Genomic_DNA"/>
</dbReference>
<evidence type="ECO:0000313" key="7">
    <source>
        <dbReference type="EMBL" id="KRY76150.1"/>
    </source>
</evidence>
<evidence type="ECO:0000313" key="8">
    <source>
        <dbReference type="Proteomes" id="UP000054632"/>
    </source>
</evidence>
<evidence type="ECO:0000256" key="5">
    <source>
        <dbReference type="SAM" id="Phobius"/>
    </source>
</evidence>
<dbReference type="PANTHER" id="PTHR24369">
    <property type="entry name" value="ANTIGEN BSP, PUTATIVE-RELATED"/>
    <property type="match status" value="1"/>
</dbReference>
<feature type="chain" id="PRO_5006877472" evidence="6">
    <location>
        <begin position="31"/>
        <end position="977"/>
    </location>
</feature>
<dbReference type="SUPFAM" id="SSF52058">
    <property type="entry name" value="L domain-like"/>
    <property type="match status" value="2"/>
</dbReference>
<dbReference type="InterPro" id="IPR050541">
    <property type="entry name" value="LRR_TM_domain-containing"/>
</dbReference>
<keyword evidence="3" id="KW-0677">Repeat</keyword>
<name>A0A0V1EQU4_TRIPS</name>
<evidence type="ECO:0000256" key="2">
    <source>
        <dbReference type="ARBA" id="ARBA00022729"/>
    </source>
</evidence>
<evidence type="ECO:0000256" key="4">
    <source>
        <dbReference type="SAM" id="MobiDB-lite"/>
    </source>
</evidence>
<evidence type="ECO:0000256" key="1">
    <source>
        <dbReference type="ARBA" id="ARBA00022614"/>
    </source>
</evidence>
<dbReference type="SMART" id="SM00365">
    <property type="entry name" value="LRR_SD22"/>
    <property type="match status" value="4"/>
</dbReference>
<dbReference type="Pfam" id="PF13855">
    <property type="entry name" value="LRR_8"/>
    <property type="match status" value="4"/>
</dbReference>
<dbReference type="InterPro" id="IPR032675">
    <property type="entry name" value="LRR_dom_sf"/>
</dbReference>
<feature type="transmembrane region" description="Helical" evidence="5">
    <location>
        <begin position="871"/>
        <end position="892"/>
    </location>
</feature>
<keyword evidence="2 6" id="KW-0732">Signal</keyword>
<keyword evidence="5" id="KW-0812">Transmembrane</keyword>
<reference evidence="7 8" key="1">
    <citation type="submission" date="2015-01" db="EMBL/GenBank/DDBJ databases">
        <title>Evolution of Trichinella species and genotypes.</title>
        <authorList>
            <person name="Korhonen P.K."/>
            <person name="Edoardo P."/>
            <person name="Giuseppe L.R."/>
            <person name="Gasser R.B."/>
        </authorList>
    </citation>
    <scope>NUCLEOTIDE SEQUENCE [LARGE SCALE GENOMIC DNA]</scope>
    <source>
        <strain evidence="7">ISS13</strain>
    </source>
</reference>
<comment type="caution">
    <text evidence="7">The sequence shown here is derived from an EMBL/GenBank/DDBJ whole genome shotgun (WGS) entry which is preliminary data.</text>
</comment>
<accession>A0A0V1EQU4</accession>
<evidence type="ECO:0000256" key="3">
    <source>
        <dbReference type="ARBA" id="ARBA00022737"/>
    </source>
</evidence>
<organism evidence="7 8">
    <name type="scientific">Trichinella pseudospiralis</name>
    <name type="common">Parasitic roundworm</name>
    <dbReference type="NCBI Taxonomy" id="6337"/>
    <lineage>
        <taxon>Eukaryota</taxon>
        <taxon>Metazoa</taxon>
        <taxon>Ecdysozoa</taxon>
        <taxon>Nematoda</taxon>
        <taxon>Enoplea</taxon>
        <taxon>Dorylaimia</taxon>
        <taxon>Trichinellida</taxon>
        <taxon>Trichinellidae</taxon>
        <taxon>Trichinella</taxon>
    </lineage>
</organism>
<protein>
    <submittedName>
        <fullName evidence="7">Leucine-rich repeat-containing protein egg-6</fullName>
    </submittedName>
</protein>
<sequence>MNYHPAIGKPFQRLLALALLISLVVRCCQTCPITVISLCQCRNLPHGITLQCTGAKLGEIVEALAIHSELIESLTLRYSDIRTLKAQSFASLAIKKLDLSSNNIHGIEEDAFGKQASYIRELFLANNSLSAIPPLKMLPNLEKIDISNNALVDLTEYAFEHNEALKVIRARNNKISILSPNSLNEVKNNLELLDLSGNQLIQVPAQNLRSFQKLRMLDLSDNFIDKIPNLQFMNMPELRDLRLGGNKIAEVMPLAFMNIPKLEVLNLTRNAIATMETNPIQQFENLEILDLSWNKLNRLKASSFKELAKLKELHLQNNEIDIVETMAISDNSELRTINLANNKIKQLYKNAFDQLPQLNTLILTNNQLQEIDQGMLSGMPNLQQLRLRSNKILKIEKGAFETMPLLTTLDVADNLLETLPVEVFHNLNRLFWLDLSNNRIRNIDQGTFQAKITNLLLQGRRGSCCENCEGVADSIAWLVNYLTRQNVRTFFPDQPDVVCQYPSALNGKSLKQMMLVQVNETLTKAKETAQTEESALSLLSRLLSASKEISSGKEVPQSGLGIFPALDQITTPLARLLVGEKSKEDLSSILKTIPTLLKSLPQATASATATQPSLKDIPPELINYVLRGGQIPGVPPAVLKKTVENYAKSLLTESSTTTTTARDLLLLPTNDNKNTIMSAASISFPTELIDDILRGNPVLGLSKEETKQLRQRYLSMLIGSDSTSDSAKTNNNNATTTDSGNSLFNLNLNQLDLNQIPRSIIQQLIANRIPGVSIDLVKKLMEKNPQLFGELVSQQLNQSSTVDEQVKSNSNGKKQRVPTVNAQQQQLYNNNNNNNNNNNKNAPYDVERLDRKVDLSIFDENRTQPLDTSTVTAVALSMVGLLTVLTTVVLCLQRAKRRRRDQLNMRQQNTLSSKCSLAGPFDNGAVPNFYPQTTTTTATTVNNGAFDFDSCYESSPNRNPYTSVDSDGRLVHHAMNV</sequence>
<dbReference type="FunFam" id="3.80.10.10:FF:001164">
    <property type="entry name" value="GH01279p"/>
    <property type="match status" value="1"/>
</dbReference>
<dbReference type="PROSITE" id="PS51450">
    <property type="entry name" value="LRR"/>
    <property type="match status" value="6"/>
</dbReference>
<keyword evidence="1" id="KW-0433">Leucine-rich repeat</keyword>
<proteinExistence type="predicted"/>
<dbReference type="AlphaFoldDB" id="A0A0V1EQU4"/>
<dbReference type="Gene3D" id="3.80.10.10">
    <property type="entry name" value="Ribonuclease Inhibitor"/>
    <property type="match status" value="2"/>
</dbReference>
<dbReference type="InterPro" id="IPR003591">
    <property type="entry name" value="Leu-rich_rpt_typical-subtyp"/>
</dbReference>
<dbReference type="SMART" id="SM00369">
    <property type="entry name" value="LRR_TYP"/>
    <property type="match status" value="13"/>
</dbReference>
<dbReference type="PANTHER" id="PTHR24369:SF210">
    <property type="entry name" value="CHAOPTIN-RELATED"/>
    <property type="match status" value="1"/>
</dbReference>
<dbReference type="Proteomes" id="UP000054632">
    <property type="component" value="Unassembled WGS sequence"/>
</dbReference>
<keyword evidence="5" id="KW-1133">Transmembrane helix</keyword>
<gene>
    <name evidence="7" type="primary">egg-6</name>
    <name evidence="7" type="ORF">T4A_4382</name>
</gene>
<dbReference type="InterPro" id="IPR001611">
    <property type="entry name" value="Leu-rich_rpt"/>
</dbReference>